<organism evidence="1 2">
    <name type="scientific">Nitrosomonas eutropha</name>
    <dbReference type="NCBI Taxonomy" id="916"/>
    <lineage>
        <taxon>Bacteria</taxon>
        <taxon>Pseudomonadati</taxon>
        <taxon>Pseudomonadota</taxon>
        <taxon>Betaproteobacteria</taxon>
        <taxon>Nitrosomonadales</taxon>
        <taxon>Nitrosomonadaceae</taxon>
        <taxon>Nitrosomonas</taxon>
    </lineage>
</organism>
<gene>
    <name evidence="1" type="ORF">C8R14_11548</name>
</gene>
<dbReference type="Proteomes" id="UP000247780">
    <property type="component" value="Unassembled WGS sequence"/>
</dbReference>
<sequence>MLSEKLIDLKTFKSIYGYRVANILENAMIVEEKLIVRRDHWATFLALVRRLGMNEPQSAA</sequence>
<dbReference type="EMBL" id="QICQ01000015">
    <property type="protein sequence ID" value="PXV80650.1"/>
    <property type="molecule type" value="Genomic_DNA"/>
</dbReference>
<name>A0ABX5MA46_9PROT</name>
<evidence type="ECO:0000313" key="1">
    <source>
        <dbReference type="EMBL" id="PXV80650.1"/>
    </source>
</evidence>
<reference evidence="1 2" key="1">
    <citation type="submission" date="2018-04" db="EMBL/GenBank/DDBJ databases">
        <title>Active sludge and wastewater microbial communities from Klosterneuburg, Austria.</title>
        <authorList>
            <person name="Wagner M."/>
        </authorList>
    </citation>
    <scope>NUCLEOTIDE SEQUENCE [LARGE SCALE GENOMIC DNA]</scope>
    <source>
        <strain evidence="1 2">Nm 57</strain>
    </source>
</reference>
<protein>
    <submittedName>
        <fullName evidence="1">Uncharacterized protein</fullName>
    </submittedName>
</protein>
<comment type="caution">
    <text evidence="1">The sequence shown here is derived from an EMBL/GenBank/DDBJ whole genome shotgun (WGS) entry which is preliminary data.</text>
</comment>
<evidence type="ECO:0000313" key="2">
    <source>
        <dbReference type="Proteomes" id="UP000247780"/>
    </source>
</evidence>
<proteinExistence type="predicted"/>
<accession>A0ABX5MA46</accession>
<keyword evidence="2" id="KW-1185">Reference proteome</keyword>